<keyword evidence="6" id="KW-1185">Reference proteome</keyword>
<protein>
    <recommendedName>
        <fullName evidence="7">TonB-dependent receptor</fullName>
    </recommendedName>
</protein>
<dbReference type="Gene3D" id="2.40.170.20">
    <property type="entry name" value="TonB-dependent receptor, beta-barrel domain"/>
    <property type="match status" value="1"/>
</dbReference>
<dbReference type="AlphaFoldDB" id="A0A418NIQ6"/>
<dbReference type="SUPFAM" id="SSF56935">
    <property type="entry name" value="Porins"/>
    <property type="match status" value="1"/>
</dbReference>
<sequence length="823" mass="88356">MGGVEAGWVSQGTAQPDVSGIASDPLGDPGDIIVTADRRRGEAEVAAETEFDEAEIASQDADSIQELLDRLAPFIDPSGEEPVILINGEPVGFERSILSYPAEALNRLTVLKPEAAAHYGEPTGKRVVNLVLKKHFSMLSADAGVEFATAGGQYGGDLSLGRTAISGETRWNVQARIGRDSALRKDARDIPAQDGAFDSVGYIRRAGGGEIDPALSFAVGEHVTVAAMPGDIGSGLPTLEDFVATAGLRHPVDPDAFETLRSSRRNASLSVGITRPLGAFSASLNLSANSSSSEGLRGLPMASIVIPAGHPSSPFANDIVLTRPFSGKRALRTDNSSESLSASLTLNGRIGDWRTSLATSYSRNWADNLLESGIDVEHIQQLIDDAESDFNPYGPWDDGLLLSNRNRTRGENLSARLNIRKNIVGLPAGPVVLSVTANASHNRTRSRQNDGGEELISVNNSARDQLNGQMSLSLPISARDGSAIGPLGDLTLDLSFKGQAMTNTRAQTRFGGDMTWSLISILRLRGSFEYAQTAPSFDQLDAPIVTTVNRIFDYTRQEIAEPIWITGGNPELDRGSRQSLDLSALIRPFDDQTLSLKIGYRKHIAKGDVASFPELTPVIEAAFPERVTRDAQGRLVAVDARAINIAHDTDSALTTGIALRFGQGRRSTPDADPLQFSLAVNHRWQLKSELLTRPGVPPIDQLSNGGQSRHNVSVQTTVGKAGIGASLNGNWSSATRVRAGDDRFLSELPLVLNLSMFIEPDRLLGNSAGSALIEGLKISFDVRNLFNGYRRVTLDDGSIPSGYSRDEIDPLGRTVRLMVRKKF</sequence>
<gene>
    <name evidence="5" type="ORF">D2V04_03920</name>
</gene>
<keyword evidence="3" id="KW-0998">Cell outer membrane</keyword>
<evidence type="ECO:0008006" key="7">
    <source>
        <dbReference type="Google" id="ProtNLM"/>
    </source>
</evidence>
<comment type="caution">
    <text evidence="5">The sequence shown here is derived from an EMBL/GenBank/DDBJ whole genome shotgun (WGS) entry which is preliminary data.</text>
</comment>
<keyword evidence="2" id="KW-0472">Membrane</keyword>
<evidence type="ECO:0000256" key="3">
    <source>
        <dbReference type="ARBA" id="ARBA00023237"/>
    </source>
</evidence>
<evidence type="ECO:0000313" key="5">
    <source>
        <dbReference type="EMBL" id="RIV79170.1"/>
    </source>
</evidence>
<comment type="subcellular location">
    <subcellularLocation>
        <location evidence="1">Cell outer membrane</location>
    </subcellularLocation>
</comment>
<evidence type="ECO:0000256" key="2">
    <source>
        <dbReference type="ARBA" id="ARBA00023136"/>
    </source>
</evidence>
<reference evidence="5 6" key="1">
    <citation type="submission" date="2018-08" db="EMBL/GenBank/DDBJ databases">
        <title>Altererythrobacter sp.Ery1 and Ery12, the genome sequencing of novel strains in genus Alterythrobacter.</title>
        <authorList>
            <person name="Cheng H."/>
            <person name="Wu Y.-H."/>
            <person name="Fang C."/>
            <person name="Xu X.-W."/>
        </authorList>
    </citation>
    <scope>NUCLEOTIDE SEQUENCE [LARGE SCALE GENOMIC DNA]</scope>
    <source>
        <strain evidence="5 6">Ery1</strain>
    </source>
</reference>
<evidence type="ECO:0000256" key="4">
    <source>
        <dbReference type="SAM" id="MobiDB-lite"/>
    </source>
</evidence>
<evidence type="ECO:0000256" key="1">
    <source>
        <dbReference type="ARBA" id="ARBA00004442"/>
    </source>
</evidence>
<dbReference type="Proteomes" id="UP000285092">
    <property type="component" value="Unassembled WGS sequence"/>
</dbReference>
<dbReference type="InterPro" id="IPR036942">
    <property type="entry name" value="Beta-barrel_TonB_sf"/>
</dbReference>
<name>A0A418NIQ6_9SPHN</name>
<feature type="region of interest" description="Disordered" evidence="4">
    <location>
        <begin position="1"/>
        <end position="30"/>
    </location>
</feature>
<proteinExistence type="predicted"/>
<organism evidence="5 6">
    <name type="scientific">Pelagerythrobacter aerophilus</name>
    <dbReference type="NCBI Taxonomy" id="2306995"/>
    <lineage>
        <taxon>Bacteria</taxon>
        <taxon>Pseudomonadati</taxon>
        <taxon>Pseudomonadota</taxon>
        <taxon>Alphaproteobacteria</taxon>
        <taxon>Sphingomonadales</taxon>
        <taxon>Erythrobacteraceae</taxon>
        <taxon>Pelagerythrobacter</taxon>
    </lineage>
</organism>
<dbReference type="PANTHER" id="PTHR47234:SF1">
    <property type="entry name" value="TONB-DEPENDENT RECEPTOR"/>
    <property type="match status" value="1"/>
</dbReference>
<dbReference type="GO" id="GO:0009279">
    <property type="term" value="C:cell outer membrane"/>
    <property type="evidence" value="ECO:0007669"/>
    <property type="project" value="UniProtKB-SubCell"/>
</dbReference>
<accession>A0A418NIQ6</accession>
<evidence type="ECO:0000313" key="6">
    <source>
        <dbReference type="Proteomes" id="UP000285092"/>
    </source>
</evidence>
<dbReference type="EMBL" id="QXFK01000014">
    <property type="protein sequence ID" value="RIV79170.1"/>
    <property type="molecule type" value="Genomic_DNA"/>
</dbReference>
<dbReference type="PANTHER" id="PTHR47234">
    <property type="match status" value="1"/>
</dbReference>